<dbReference type="Pfam" id="PF02674">
    <property type="entry name" value="Colicin_V"/>
    <property type="match status" value="1"/>
</dbReference>
<reference evidence="7" key="1">
    <citation type="journal article" date="2019" name="Int. J. Syst. Evol. Microbiol.">
        <title>The Global Catalogue of Microorganisms (GCM) 10K type strain sequencing project: providing services to taxonomists for standard genome sequencing and annotation.</title>
        <authorList>
            <consortium name="The Broad Institute Genomics Platform"/>
            <consortium name="The Broad Institute Genome Sequencing Center for Infectious Disease"/>
            <person name="Wu L."/>
            <person name="Ma J."/>
        </authorList>
    </citation>
    <scope>NUCLEOTIDE SEQUENCE [LARGE SCALE GENOMIC DNA]</scope>
    <source>
        <strain evidence="7">JCM 17069</strain>
    </source>
</reference>
<evidence type="ECO:0000256" key="3">
    <source>
        <dbReference type="ARBA" id="ARBA00022989"/>
    </source>
</evidence>
<evidence type="ECO:0000313" key="7">
    <source>
        <dbReference type="Proteomes" id="UP001500367"/>
    </source>
</evidence>
<feature type="transmembrane region" description="Helical" evidence="5">
    <location>
        <begin position="31"/>
        <end position="53"/>
    </location>
</feature>
<comment type="subcellular location">
    <subcellularLocation>
        <location evidence="1">Membrane</location>
        <topology evidence="1">Multi-pass membrane protein</topology>
    </subcellularLocation>
</comment>
<dbReference type="RefSeq" id="WP_344815733.1">
    <property type="nucleotide sequence ID" value="NZ_BAABCT010000002.1"/>
</dbReference>
<keyword evidence="2 5" id="KW-0812">Transmembrane</keyword>
<evidence type="ECO:0000313" key="6">
    <source>
        <dbReference type="EMBL" id="GAA4067608.1"/>
    </source>
</evidence>
<comment type="caution">
    <text evidence="6">The sequence shown here is derived from an EMBL/GenBank/DDBJ whole genome shotgun (WGS) entry which is preliminary data.</text>
</comment>
<feature type="transmembrane region" description="Helical" evidence="5">
    <location>
        <begin position="98"/>
        <end position="117"/>
    </location>
</feature>
<evidence type="ECO:0000256" key="4">
    <source>
        <dbReference type="ARBA" id="ARBA00023136"/>
    </source>
</evidence>
<dbReference type="Proteomes" id="UP001500367">
    <property type="component" value="Unassembled WGS sequence"/>
</dbReference>
<keyword evidence="7" id="KW-1185">Reference proteome</keyword>
<gene>
    <name evidence="6" type="ORF">GCM10022389_10880</name>
</gene>
<dbReference type="EMBL" id="BAABCT010000002">
    <property type="protein sequence ID" value="GAA4067608.1"/>
    <property type="molecule type" value="Genomic_DNA"/>
</dbReference>
<dbReference type="InterPro" id="IPR003825">
    <property type="entry name" value="Colicin-V_CvpA"/>
</dbReference>
<accession>A0ABP7VIG3</accession>
<name>A0ABP7VIG3_9FLAO</name>
<evidence type="ECO:0000256" key="5">
    <source>
        <dbReference type="SAM" id="Phobius"/>
    </source>
</evidence>
<keyword evidence="4 5" id="KW-0472">Membrane</keyword>
<dbReference type="PANTHER" id="PTHR37306:SF1">
    <property type="entry name" value="COLICIN V PRODUCTION PROTEIN"/>
    <property type="match status" value="1"/>
</dbReference>
<organism evidence="6 7">
    <name type="scientific">Flavobacterium cheonanense</name>
    <dbReference type="NCBI Taxonomy" id="706183"/>
    <lineage>
        <taxon>Bacteria</taxon>
        <taxon>Pseudomonadati</taxon>
        <taxon>Bacteroidota</taxon>
        <taxon>Flavobacteriia</taxon>
        <taxon>Flavobacteriales</taxon>
        <taxon>Flavobacteriaceae</taxon>
        <taxon>Flavobacterium</taxon>
    </lineage>
</organism>
<dbReference type="PANTHER" id="PTHR37306">
    <property type="entry name" value="COLICIN V PRODUCTION PROTEIN"/>
    <property type="match status" value="1"/>
</dbReference>
<evidence type="ECO:0000256" key="1">
    <source>
        <dbReference type="ARBA" id="ARBA00004141"/>
    </source>
</evidence>
<proteinExistence type="predicted"/>
<keyword evidence="3 5" id="KW-1133">Transmembrane helix</keyword>
<protein>
    <submittedName>
        <fullName evidence="6">CvpA family protein</fullName>
    </submittedName>
</protein>
<sequence>MGFIDIVFAVLLGFAAFKGLRNGLFVELASLISFFVGIYIAVKFSYIVGSFIGDSKTAKIAAFIITLLIVVIAIHLLAKVFSKIADFVFLGWLNKLGGAFFAVLKTTLLLGIVLSLFQKGNINDALVSKETQENSVFFNPILKTSEFMLPVLTDWFKDLKEKV</sequence>
<feature type="transmembrane region" description="Helical" evidence="5">
    <location>
        <begin position="60"/>
        <end position="78"/>
    </location>
</feature>
<evidence type="ECO:0000256" key="2">
    <source>
        <dbReference type="ARBA" id="ARBA00022692"/>
    </source>
</evidence>